<keyword evidence="2" id="KW-1185">Reference proteome</keyword>
<accession>A6DI50</accession>
<organism evidence="1 2">
    <name type="scientific">Lentisphaera araneosa HTCC2155</name>
    <dbReference type="NCBI Taxonomy" id="313628"/>
    <lineage>
        <taxon>Bacteria</taxon>
        <taxon>Pseudomonadati</taxon>
        <taxon>Lentisphaerota</taxon>
        <taxon>Lentisphaeria</taxon>
        <taxon>Lentisphaerales</taxon>
        <taxon>Lentisphaeraceae</taxon>
        <taxon>Lentisphaera</taxon>
    </lineage>
</organism>
<evidence type="ECO:0000313" key="2">
    <source>
        <dbReference type="Proteomes" id="UP000004947"/>
    </source>
</evidence>
<gene>
    <name evidence="1" type="ORF">LNTAR_09044</name>
</gene>
<dbReference type="AlphaFoldDB" id="A6DI50"/>
<dbReference type="RefSeq" id="WP_007277581.1">
    <property type="nucleotide sequence ID" value="NZ_ABCK01000004.1"/>
</dbReference>
<comment type="caution">
    <text evidence="1">The sequence shown here is derived from an EMBL/GenBank/DDBJ whole genome shotgun (WGS) entry which is preliminary data.</text>
</comment>
<evidence type="ECO:0000313" key="1">
    <source>
        <dbReference type="EMBL" id="EDM28704.1"/>
    </source>
</evidence>
<dbReference type="EMBL" id="ABCK01000004">
    <property type="protein sequence ID" value="EDM28704.1"/>
    <property type="molecule type" value="Genomic_DNA"/>
</dbReference>
<protein>
    <submittedName>
        <fullName evidence="1">Uncharacterized protein</fullName>
    </submittedName>
</protein>
<dbReference type="Proteomes" id="UP000004947">
    <property type="component" value="Unassembled WGS sequence"/>
</dbReference>
<proteinExistence type="predicted"/>
<sequence length="127" mass="14468">MKKTLFLLMIFFTLPLFSKDYSFLMKRNSVQILPNGSKSITIYSLNKDGNPIKTVTNVTIKKFLDGSKLFTKTVKIFNLIVEENEEVSESLFDTYVQTSLTRPNPKTLTGDDLRRVPTQVNVSPDGR</sequence>
<reference evidence="1 2" key="1">
    <citation type="journal article" date="2010" name="J. Bacteriol.">
        <title>Genome sequence of Lentisphaera araneosa HTCC2155T, the type species of the order Lentisphaerales in the phylum Lentisphaerae.</title>
        <authorList>
            <person name="Thrash J.C."/>
            <person name="Cho J.C."/>
            <person name="Vergin K.L."/>
            <person name="Morris R.M."/>
            <person name="Giovannoni S.J."/>
        </authorList>
    </citation>
    <scope>NUCLEOTIDE SEQUENCE [LARGE SCALE GENOMIC DNA]</scope>
    <source>
        <strain evidence="1 2">HTCC2155</strain>
    </source>
</reference>
<name>A6DI50_9BACT</name>